<sequence>MRMTQPRPGLLGSWDRFVGPGMSRGETLVLLGATLAGGALVAVHLYTLGLPWLLIALGALVAADVIGGAVCNMTETTKRWYHRPEQRRRDHLGFIALHVCHVVIVAWAFRGPGFDSIYALSIGGWLVLSAILVLCAPTVLRSPLATTFFAVALGLSLYALGPTPGFEWFVPLLFIKLLIGHAVPVKD</sequence>
<evidence type="ECO:0000256" key="1">
    <source>
        <dbReference type="SAM" id="Phobius"/>
    </source>
</evidence>
<evidence type="ECO:0000313" key="2">
    <source>
        <dbReference type="EMBL" id="APX12676.1"/>
    </source>
</evidence>
<protein>
    <submittedName>
        <fullName evidence="2">Uncharacterized protein</fullName>
    </submittedName>
</protein>
<dbReference type="Proteomes" id="UP000186336">
    <property type="component" value="Chromosome"/>
</dbReference>
<feature type="transmembrane region" description="Helical" evidence="1">
    <location>
        <begin position="92"/>
        <end position="110"/>
    </location>
</feature>
<accession>A0A1P8MX55</accession>
<feature type="transmembrane region" description="Helical" evidence="1">
    <location>
        <begin position="116"/>
        <end position="136"/>
    </location>
</feature>
<dbReference type="AlphaFoldDB" id="A0A1P8MX55"/>
<dbReference type="KEGG" id="tom:BWR18_14015"/>
<dbReference type="OrthoDB" id="1550909at2"/>
<dbReference type="STRING" id="299262.BWR18_14015"/>
<feature type="transmembrane region" description="Helical" evidence="1">
    <location>
        <begin position="52"/>
        <end position="71"/>
    </location>
</feature>
<evidence type="ECO:0000313" key="3">
    <source>
        <dbReference type="Proteomes" id="UP000186336"/>
    </source>
</evidence>
<reference evidence="2 3" key="1">
    <citation type="submission" date="2017-01" db="EMBL/GenBank/DDBJ databases">
        <title>Complete genome of Tateyamaria omphalii DOK1-4 isolated from seawater in Dokdo.</title>
        <authorList>
            <person name="Kim J.H."/>
            <person name="Chi W.-J."/>
        </authorList>
    </citation>
    <scope>NUCLEOTIDE SEQUENCE [LARGE SCALE GENOMIC DNA]</scope>
    <source>
        <strain evidence="2 3">DOK1-4</strain>
    </source>
</reference>
<dbReference type="EMBL" id="CP019312">
    <property type="protein sequence ID" value="APX12676.1"/>
    <property type="molecule type" value="Genomic_DNA"/>
</dbReference>
<name>A0A1P8MX55_9RHOB</name>
<keyword evidence="1" id="KW-0472">Membrane</keyword>
<keyword evidence="1" id="KW-1133">Transmembrane helix</keyword>
<feature type="transmembrane region" description="Helical" evidence="1">
    <location>
        <begin position="143"/>
        <end position="160"/>
    </location>
</feature>
<feature type="transmembrane region" description="Helical" evidence="1">
    <location>
        <begin position="28"/>
        <end position="46"/>
    </location>
</feature>
<keyword evidence="1" id="KW-0812">Transmembrane</keyword>
<proteinExistence type="predicted"/>
<gene>
    <name evidence="2" type="ORF">BWR18_14015</name>
</gene>
<keyword evidence="3" id="KW-1185">Reference proteome</keyword>
<organism evidence="2 3">
    <name type="scientific">Tateyamaria omphalii</name>
    <dbReference type="NCBI Taxonomy" id="299262"/>
    <lineage>
        <taxon>Bacteria</taxon>
        <taxon>Pseudomonadati</taxon>
        <taxon>Pseudomonadota</taxon>
        <taxon>Alphaproteobacteria</taxon>
        <taxon>Rhodobacterales</taxon>
        <taxon>Roseobacteraceae</taxon>
        <taxon>Tateyamaria</taxon>
    </lineage>
</organism>